<evidence type="ECO:0008006" key="4">
    <source>
        <dbReference type="Google" id="ProtNLM"/>
    </source>
</evidence>
<evidence type="ECO:0000313" key="3">
    <source>
        <dbReference type="Proteomes" id="UP001176517"/>
    </source>
</evidence>
<accession>A0AAN6GLA9</accession>
<dbReference type="AlphaFoldDB" id="A0AAN6GLA9"/>
<sequence length="456" mass="52116">MKTRKRTIDTDNDAEDAARKRAKTQIPTRGQFSSLPVELVQVILQHLITLLTPKESIHVHENHQGYNRCLAEVSRLVLVNRLFNKLLTPHLYREIRFPRKLGYVSSSQHFEGTENPRLAIDESAVSLAAELKKRPELARLIKRIHLDPVARNEGGALKDCAAYTTILRKCKDTVEELAIAVNHCDAKEQRDLNSTHVKLNSWNLVLRRFQNVRMPKLKHLILKFDELKHLDWIAWGRLESLEEVTVLTRHMYHDDAKVLLGNVAVLDYFNLFSVLIRLPATVKKLNIGFVDVCGDFSVANAKRGRGPVTLVLLTRRAREFATQGVGIALRLAQDAGHLDHLDIIRVFWPHDGLATRHTFLKAYEGPTAMEMQMTYPLPRPRPNTFLMESLARPLTEFVDIPDHKAAAEPREGDATSSSKPVLRMYEVDVPLAYSYGEEDHSKRTRYGLEVLWRTMV</sequence>
<organism evidence="2 3">
    <name type="scientific">Tilletia horrida</name>
    <dbReference type="NCBI Taxonomy" id="155126"/>
    <lineage>
        <taxon>Eukaryota</taxon>
        <taxon>Fungi</taxon>
        <taxon>Dikarya</taxon>
        <taxon>Basidiomycota</taxon>
        <taxon>Ustilaginomycotina</taxon>
        <taxon>Exobasidiomycetes</taxon>
        <taxon>Tilletiales</taxon>
        <taxon>Tilletiaceae</taxon>
        <taxon>Tilletia</taxon>
    </lineage>
</organism>
<dbReference type="EMBL" id="JAPDMZ010000376">
    <property type="protein sequence ID" value="KAK0543309.1"/>
    <property type="molecule type" value="Genomic_DNA"/>
</dbReference>
<name>A0AAN6GLA9_9BASI</name>
<reference evidence="2" key="1">
    <citation type="journal article" date="2023" name="PhytoFront">
        <title>Draft Genome Resources of Seven Strains of Tilletia horrida, Causal Agent of Kernel Smut of Rice.</title>
        <authorList>
            <person name="Khanal S."/>
            <person name="Antony Babu S."/>
            <person name="Zhou X.G."/>
        </authorList>
    </citation>
    <scope>NUCLEOTIDE SEQUENCE</scope>
    <source>
        <strain evidence="2">TX6</strain>
    </source>
</reference>
<keyword evidence="3" id="KW-1185">Reference proteome</keyword>
<comment type="caution">
    <text evidence="2">The sequence shown here is derived from an EMBL/GenBank/DDBJ whole genome shotgun (WGS) entry which is preliminary data.</text>
</comment>
<feature type="region of interest" description="Disordered" evidence="1">
    <location>
        <begin position="1"/>
        <end position="22"/>
    </location>
</feature>
<evidence type="ECO:0000256" key="1">
    <source>
        <dbReference type="SAM" id="MobiDB-lite"/>
    </source>
</evidence>
<gene>
    <name evidence="2" type="ORF">OC846_006461</name>
</gene>
<protein>
    <recommendedName>
        <fullName evidence="4">F-box domain-containing protein</fullName>
    </recommendedName>
</protein>
<dbReference type="Proteomes" id="UP001176517">
    <property type="component" value="Unassembled WGS sequence"/>
</dbReference>
<proteinExistence type="predicted"/>
<evidence type="ECO:0000313" key="2">
    <source>
        <dbReference type="EMBL" id="KAK0543309.1"/>
    </source>
</evidence>